<accession>A0A1Y0SX74</accession>
<organism evidence="1 2">
    <name type="scientific">Pseudomonas phage Skulduggery</name>
    <dbReference type="NCBI Taxonomy" id="2006671"/>
    <lineage>
        <taxon>Viruses</taxon>
        <taxon>Duplodnaviria</taxon>
        <taxon>Heunggongvirae</taxon>
        <taxon>Uroviricota</taxon>
        <taxon>Caudoviricetes</taxon>
        <taxon>Skulduggeryvirus</taxon>
        <taxon>Skulduggeryvirus skulduggery</taxon>
    </lineage>
</organism>
<keyword evidence="2" id="KW-1185">Reference proteome</keyword>
<dbReference type="Proteomes" id="UP000221845">
    <property type="component" value="Segment"/>
</dbReference>
<sequence>MKARDLFERVQTIIQDEDGTHWPLSELNMWLNDGQRTIVEQKPSANTATVTLDLRPGAYQELRYPYSMILRVISNAYTDKSDGKSRRAITMADRDQLAAVLPDWQDEKRAKQQIAHVLYEETEPRAFYVYPPSDGSGAISALVVVVPAPVDPTDDPDLIGSYDVPLSIDDMYFNCLVHFVIAMAYLKDGQFNAGSMQRAVMHFQQFSSLLGVRVTMDSFMSPNNKAGVRSVTPGVDNPNG</sequence>
<gene>
    <name evidence="1" type="ORF">SKUL_16</name>
</gene>
<dbReference type="Pfam" id="PF24175">
    <property type="entry name" value="SU10_adaptor"/>
    <property type="match status" value="1"/>
</dbReference>
<dbReference type="EMBL" id="MF042361">
    <property type="protein sequence ID" value="ARV77115.1"/>
    <property type="molecule type" value="Genomic_DNA"/>
</dbReference>
<name>A0A1Y0SX74_9CAUD</name>
<reference evidence="1 2" key="1">
    <citation type="submission" date="2017-05" db="EMBL/GenBank/DDBJ databases">
        <authorList>
            <person name="Song R."/>
            <person name="Chenine A.L."/>
            <person name="Ruprecht R.M."/>
        </authorList>
    </citation>
    <scope>NUCLEOTIDE SEQUENCE [LARGE SCALE GENOMIC DNA]</scope>
</reference>
<proteinExistence type="predicted"/>
<evidence type="ECO:0000313" key="2">
    <source>
        <dbReference type="Proteomes" id="UP000221845"/>
    </source>
</evidence>
<protein>
    <submittedName>
        <fullName evidence="1">Uncharacterized protein</fullName>
    </submittedName>
</protein>
<dbReference type="InterPro" id="IPR056209">
    <property type="entry name" value="SU10_adaptor"/>
</dbReference>
<evidence type="ECO:0000313" key="1">
    <source>
        <dbReference type="EMBL" id="ARV77115.1"/>
    </source>
</evidence>